<dbReference type="KEGG" id="txi:TH3_21358"/>
<dbReference type="GeneID" id="31929911"/>
<geneLocation type="plasmid" evidence="3"/>
<proteinExistence type="predicted"/>
<sequence length="125" mass="13766">MKRRIILACVMVTLTASVGMSVVNALSSDKYDLPDQYRVSFDRRFILQASPEKTLAVLFEEWGGKAGIPTCSTGDQIWTVATTRNFSGDAQEILTSLVASVSAPGKFIVKWHHDNNCMSLSHNSK</sequence>
<keyword evidence="1" id="KW-0732">Signal</keyword>
<reference evidence="2 3" key="1">
    <citation type="journal article" date="2012" name="J. Bacteriol.">
        <title>Genome sequence of Thalassospira xiamenensis type strain M-5.</title>
        <authorList>
            <person name="Lai Q."/>
            <person name="Shao Z."/>
        </authorList>
    </citation>
    <scope>NUCLEOTIDE SEQUENCE [LARGE SCALE GENOMIC DNA]</scope>
    <source>
        <strain evidence="2 3">M-5</strain>
    </source>
</reference>
<feature type="chain" id="PRO_5044506854" evidence="1">
    <location>
        <begin position="26"/>
        <end position="125"/>
    </location>
</feature>
<dbReference type="Proteomes" id="UP000007127">
    <property type="component" value="Plasmid"/>
</dbReference>
<accession>A0AB72UJR9</accession>
<evidence type="ECO:0000313" key="2">
    <source>
        <dbReference type="EMBL" id="AJD54344.1"/>
    </source>
</evidence>
<feature type="signal peptide" evidence="1">
    <location>
        <begin position="1"/>
        <end position="25"/>
    </location>
</feature>
<evidence type="ECO:0000313" key="3">
    <source>
        <dbReference type="Proteomes" id="UP000007127"/>
    </source>
</evidence>
<dbReference type="RefSeq" id="WP_007092475.1">
    <property type="nucleotide sequence ID" value="NZ_CP004389.1"/>
</dbReference>
<name>A0AB72UJR9_9PROT</name>
<dbReference type="EMBL" id="CP004389">
    <property type="protein sequence ID" value="AJD54344.1"/>
    <property type="molecule type" value="Genomic_DNA"/>
</dbReference>
<evidence type="ECO:0000256" key="1">
    <source>
        <dbReference type="SAM" id="SignalP"/>
    </source>
</evidence>
<keyword evidence="2" id="KW-0614">Plasmid</keyword>
<gene>
    <name evidence="2" type="ORF">TH3_21358</name>
</gene>
<organism evidence="2 3">
    <name type="scientific">Thalassospira xiamenensis M-5 = DSM 17429</name>
    <dbReference type="NCBI Taxonomy" id="1123366"/>
    <lineage>
        <taxon>Bacteria</taxon>
        <taxon>Pseudomonadati</taxon>
        <taxon>Pseudomonadota</taxon>
        <taxon>Alphaproteobacteria</taxon>
        <taxon>Rhodospirillales</taxon>
        <taxon>Thalassospiraceae</taxon>
        <taxon>Thalassospira</taxon>
    </lineage>
</organism>
<protein>
    <submittedName>
        <fullName evidence="2">Uncharacterized protein</fullName>
    </submittedName>
</protein>
<dbReference type="AlphaFoldDB" id="A0AB72UJR9"/>